<evidence type="ECO:0000256" key="1">
    <source>
        <dbReference type="ARBA" id="ARBA00000098"/>
    </source>
</evidence>
<evidence type="ECO:0000259" key="13">
    <source>
        <dbReference type="Pfam" id="PF01433"/>
    </source>
</evidence>
<comment type="caution">
    <text evidence="15">The sequence shown here is derived from an EMBL/GenBank/DDBJ whole genome shotgun (WGS) entry which is preliminary data.</text>
</comment>
<gene>
    <name evidence="15" type="ORF">ABQ292_05545</name>
</gene>
<feature type="domain" description="Aminopeptidase N-like N-terminal" evidence="14">
    <location>
        <begin position="48"/>
        <end position="218"/>
    </location>
</feature>
<keyword evidence="9" id="KW-0862">Zinc</keyword>
<dbReference type="InterPro" id="IPR045357">
    <property type="entry name" value="Aminopeptidase_N-like_N"/>
</dbReference>
<keyword evidence="15" id="KW-0031">Aminopeptidase</keyword>
<organism evidence="15 16">
    <name type="scientific">Geodermatophilus maliterrae</name>
    <dbReference type="NCBI Taxonomy" id="3162531"/>
    <lineage>
        <taxon>Bacteria</taxon>
        <taxon>Bacillati</taxon>
        <taxon>Actinomycetota</taxon>
        <taxon>Actinomycetes</taxon>
        <taxon>Geodermatophilales</taxon>
        <taxon>Geodermatophilaceae</taxon>
        <taxon>Geodermatophilus</taxon>
    </lineage>
</organism>
<feature type="domain" description="Peptidase M1 membrane alanine aminopeptidase" evidence="13">
    <location>
        <begin position="321"/>
        <end position="470"/>
    </location>
</feature>
<evidence type="ECO:0000256" key="10">
    <source>
        <dbReference type="ARBA" id="ARBA00023049"/>
    </source>
</evidence>
<comment type="catalytic activity">
    <reaction evidence="1">
        <text>Release of an N-terminal amino acid, Xaa-|-Yaa- from a peptide, amide or arylamide. Xaa is preferably Ala, but may be most amino acids including Pro (slow action). When a terminal hydrophobic residue is followed by a prolyl residue, the two may be released as an intact Xaa-Pro dipeptide.</text>
        <dbReference type="EC" id="3.4.11.2"/>
    </reaction>
</comment>
<dbReference type="InterPro" id="IPR042097">
    <property type="entry name" value="Aminopeptidase_N-like_N_sf"/>
</dbReference>
<dbReference type="EMBL" id="JBFNXQ010000010">
    <property type="protein sequence ID" value="MEX5717829.1"/>
    <property type="molecule type" value="Genomic_DNA"/>
</dbReference>
<dbReference type="SUPFAM" id="SSF55486">
    <property type="entry name" value="Metalloproteases ('zincins'), catalytic domain"/>
    <property type="match status" value="1"/>
</dbReference>
<dbReference type="Gene3D" id="2.60.40.1730">
    <property type="entry name" value="tricorn interacting facor f3 domain"/>
    <property type="match status" value="1"/>
</dbReference>
<dbReference type="EC" id="3.4.11.2" evidence="4"/>
<evidence type="ECO:0000256" key="9">
    <source>
        <dbReference type="ARBA" id="ARBA00022833"/>
    </source>
</evidence>
<evidence type="ECO:0000256" key="12">
    <source>
        <dbReference type="ARBA" id="ARBA00031533"/>
    </source>
</evidence>
<reference evidence="15 16" key="1">
    <citation type="submission" date="2024-06" db="EMBL/GenBank/DDBJ databases">
        <title>Draft genome sequence of Geodermatophilus badlandi, a novel member of the Geodermatophilaceae isolated from badland sedimentary rocks in the Red desert, Wyoming, USA.</title>
        <authorList>
            <person name="Ben Tekaya S."/>
            <person name="Nouioui I."/>
            <person name="Flores G.M."/>
            <person name="Shaal M.N."/>
            <person name="Bredoire F."/>
            <person name="Basile F."/>
            <person name="Van Diepen L."/>
            <person name="Ward N.L."/>
        </authorList>
    </citation>
    <scope>NUCLEOTIDE SEQUENCE [LARGE SCALE GENOMIC DNA]</scope>
    <source>
        <strain evidence="15 16">WL48A</strain>
    </source>
</reference>
<dbReference type="RefSeq" id="WP_369204074.1">
    <property type="nucleotide sequence ID" value="NZ_JBFNXQ010000010.1"/>
</dbReference>
<evidence type="ECO:0000256" key="8">
    <source>
        <dbReference type="ARBA" id="ARBA00022801"/>
    </source>
</evidence>
<evidence type="ECO:0000313" key="16">
    <source>
        <dbReference type="Proteomes" id="UP001560045"/>
    </source>
</evidence>
<dbReference type="Gene3D" id="1.10.390.10">
    <property type="entry name" value="Neutral Protease Domain 2"/>
    <property type="match status" value="1"/>
</dbReference>
<evidence type="ECO:0000256" key="7">
    <source>
        <dbReference type="ARBA" id="ARBA00022723"/>
    </source>
</evidence>
<keyword evidence="16" id="KW-1185">Reference proteome</keyword>
<dbReference type="PANTHER" id="PTHR11533:SF297">
    <property type="entry name" value="AMINOPEPTIDASE N"/>
    <property type="match status" value="1"/>
</dbReference>
<dbReference type="InterPro" id="IPR014782">
    <property type="entry name" value="Peptidase_M1_dom"/>
</dbReference>
<dbReference type="InterPro" id="IPR050344">
    <property type="entry name" value="Peptidase_M1_aminopeptidases"/>
</dbReference>
<keyword evidence="10" id="KW-0482">Metalloprotease</keyword>
<proteinExistence type="inferred from homology"/>
<dbReference type="PANTHER" id="PTHR11533">
    <property type="entry name" value="PROTEASE M1 ZINC METALLOPROTEASE"/>
    <property type="match status" value="1"/>
</dbReference>
<keyword evidence="7" id="KW-0479">Metal-binding</keyword>
<comment type="cofactor">
    <cofactor evidence="2">
        <name>Zn(2+)</name>
        <dbReference type="ChEBI" id="CHEBI:29105"/>
    </cofactor>
</comment>
<dbReference type="CDD" id="cd09603">
    <property type="entry name" value="M1_APN_like"/>
    <property type="match status" value="1"/>
</dbReference>
<name>A0ABV3XB95_9ACTN</name>
<evidence type="ECO:0000256" key="6">
    <source>
        <dbReference type="ARBA" id="ARBA00022670"/>
    </source>
</evidence>
<keyword evidence="8 15" id="KW-0378">Hydrolase</keyword>
<evidence type="ECO:0000256" key="11">
    <source>
        <dbReference type="ARBA" id="ARBA00029811"/>
    </source>
</evidence>
<dbReference type="GO" id="GO:0004177">
    <property type="term" value="F:aminopeptidase activity"/>
    <property type="evidence" value="ECO:0007669"/>
    <property type="project" value="UniProtKB-KW"/>
</dbReference>
<dbReference type="SUPFAM" id="SSF63737">
    <property type="entry name" value="Leukotriene A4 hydrolase N-terminal domain"/>
    <property type="match status" value="1"/>
</dbReference>
<dbReference type="Pfam" id="PF17900">
    <property type="entry name" value="Peptidase_M1_N"/>
    <property type="match status" value="1"/>
</dbReference>
<evidence type="ECO:0000256" key="5">
    <source>
        <dbReference type="ARBA" id="ARBA00015611"/>
    </source>
</evidence>
<evidence type="ECO:0000256" key="4">
    <source>
        <dbReference type="ARBA" id="ARBA00012564"/>
    </source>
</evidence>
<dbReference type="InterPro" id="IPR027268">
    <property type="entry name" value="Peptidase_M4/M1_CTD_sf"/>
</dbReference>
<dbReference type="Pfam" id="PF01433">
    <property type="entry name" value="Peptidase_M1"/>
    <property type="match status" value="1"/>
</dbReference>
<evidence type="ECO:0000313" key="15">
    <source>
        <dbReference type="EMBL" id="MEX5717829.1"/>
    </source>
</evidence>
<protein>
    <recommendedName>
        <fullName evidence="5">Aminopeptidase N</fullName>
        <ecNumber evidence="4">3.4.11.2</ecNumber>
    </recommendedName>
    <alternativeName>
        <fullName evidence="11">Alanine aminopeptidase</fullName>
    </alternativeName>
    <alternativeName>
        <fullName evidence="12">Lysyl aminopeptidase</fullName>
    </alternativeName>
</protein>
<evidence type="ECO:0000256" key="2">
    <source>
        <dbReference type="ARBA" id="ARBA00001947"/>
    </source>
</evidence>
<dbReference type="InterPro" id="IPR001930">
    <property type="entry name" value="Peptidase_M1"/>
</dbReference>
<evidence type="ECO:0000259" key="14">
    <source>
        <dbReference type="Pfam" id="PF17900"/>
    </source>
</evidence>
<evidence type="ECO:0000256" key="3">
    <source>
        <dbReference type="ARBA" id="ARBA00010136"/>
    </source>
</evidence>
<keyword evidence="6" id="KW-0645">Protease</keyword>
<dbReference type="Proteomes" id="UP001560045">
    <property type="component" value="Unassembled WGS sequence"/>
</dbReference>
<comment type="similarity">
    <text evidence="3">Belongs to the peptidase M1 family.</text>
</comment>
<dbReference type="PRINTS" id="PR00756">
    <property type="entry name" value="ALADIPTASE"/>
</dbReference>
<sequence length="489" mass="52169">MTTAGVLVAMSAGTAVADSGVLGDPHPGAPGIGDPYYPLDGNGGYDVRHYGLDLRYDPATDVLDGTATITAQATQALSRFDLDFQGLEVRSVTVGGRAATWTRDGQELVVTPAHPLREGRRFTVEVVYDGVPQTLQDELGGSGFFHTDDGAVVAGQPHGAATWFPANDHPRDAASIDVSVTVPEGLEGVSNGVLSGSWTADGWTTWSWSAEEPMATYLVTLAVGEFDLREYEAGRIAFWDAVDLDLATLDLDPETEGPSAGAVADAALARQPEVIEAASGWFGPYPFSAAGAVVDDAPDLGFALETQTRPVYAPTFFTDAVTAESVVVHELAHQWYGDSVRLDAWRDIWLNEGFATYAEWLWLEREGLGTPQEAFDSLASLPEEGLGADFWGVTIGDPGPATDQLFHPAVYYRGAMTLQALRNQVGDDSFFRILRAWAASQAGQTGTTEEFIALAEGVSEQQLDDLFTAWLFTPARPAGLPEPAAVPVP</sequence>
<accession>A0ABV3XB95</accession>